<name>A0A7H0HY40_9ACTN</name>
<keyword evidence="2" id="KW-1185">Reference proteome</keyword>
<proteinExistence type="predicted"/>
<sequence>MAGMDYRGPHGTAPAPADAAEYARALHDTPGAYLGHAPAAVLVHEPGASLAQRREALREVYGAIVARLGEPTLYGGSSRGPSVRWRDSRRTVLLSGDRDTVGLSVHDTQALEGDEQRQFAWSGAWRSDDPLGTGELPYLWRLDRGGPGEAPAGRPPIRPATGLDDFRVRLGMVLAAWVEQLPVQVGTDWASFRLTSTADRGRQLLVSYSIEDGLHASVDDRDGPDGEERALAMHARGWRFRDRGWWQTEFTAPGAAEAGALAELVVTELWARGTRDPEELRARDVSCKDRGEMWLPGLGIRH</sequence>
<gene>
    <name evidence="1" type="ORF">IAG43_22675</name>
</gene>
<evidence type="ECO:0000313" key="2">
    <source>
        <dbReference type="Proteomes" id="UP000516230"/>
    </source>
</evidence>
<reference evidence="1 2" key="1">
    <citation type="submission" date="2020-08" db="EMBL/GenBank/DDBJ databases">
        <title>A novel species.</title>
        <authorList>
            <person name="Gao J."/>
        </authorList>
    </citation>
    <scope>NUCLEOTIDE SEQUENCE [LARGE SCALE GENOMIC DNA]</scope>
    <source>
        <strain evidence="1 2">CRPJ-33</strain>
    </source>
</reference>
<dbReference type="KEGG" id="sgj:IAG43_22675"/>
<protein>
    <submittedName>
        <fullName evidence="1">Uncharacterized protein</fullName>
    </submittedName>
</protein>
<accession>A0A7H0HY40</accession>
<dbReference type="AlphaFoldDB" id="A0A7H0HY40"/>
<dbReference type="Proteomes" id="UP000516230">
    <property type="component" value="Chromosome"/>
</dbReference>
<dbReference type="EMBL" id="CP060825">
    <property type="protein sequence ID" value="QNP65456.1"/>
    <property type="molecule type" value="Genomic_DNA"/>
</dbReference>
<evidence type="ECO:0000313" key="1">
    <source>
        <dbReference type="EMBL" id="QNP65456.1"/>
    </source>
</evidence>
<organism evidence="1 2">
    <name type="scientific">Streptomyces genisteinicus</name>
    <dbReference type="NCBI Taxonomy" id="2768068"/>
    <lineage>
        <taxon>Bacteria</taxon>
        <taxon>Bacillati</taxon>
        <taxon>Actinomycetota</taxon>
        <taxon>Actinomycetes</taxon>
        <taxon>Kitasatosporales</taxon>
        <taxon>Streptomycetaceae</taxon>
        <taxon>Streptomyces</taxon>
    </lineage>
</organism>